<reference evidence="1" key="1">
    <citation type="submission" date="2020-11" db="EMBL/GenBank/DDBJ databases">
        <authorList>
            <person name="Tran Van P."/>
        </authorList>
    </citation>
    <scope>NUCLEOTIDE SEQUENCE</scope>
</reference>
<organism evidence="1">
    <name type="scientific">Timema genevievae</name>
    <name type="common">Walking stick</name>
    <dbReference type="NCBI Taxonomy" id="629358"/>
    <lineage>
        <taxon>Eukaryota</taxon>
        <taxon>Metazoa</taxon>
        <taxon>Ecdysozoa</taxon>
        <taxon>Arthropoda</taxon>
        <taxon>Hexapoda</taxon>
        <taxon>Insecta</taxon>
        <taxon>Pterygota</taxon>
        <taxon>Neoptera</taxon>
        <taxon>Polyneoptera</taxon>
        <taxon>Phasmatodea</taxon>
        <taxon>Timematodea</taxon>
        <taxon>Timematoidea</taxon>
        <taxon>Timematidae</taxon>
        <taxon>Timema</taxon>
    </lineage>
</organism>
<dbReference type="EMBL" id="OE846019">
    <property type="protein sequence ID" value="CAD7608733.1"/>
    <property type="molecule type" value="Genomic_DNA"/>
</dbReference>
<gene>
    <name evidence="1" type="ORF">TGEB3V08_LOCUS10436</name>
</gene>
<protein>
    <submittedName>
        <fullName evidence="1">Uncharacterized protein</fullName>
    </submittedName>
</protein>
<name>A0A7R9PRP5_TIMGE</name>
<accession>A0A7R9PRP5</accession>
<dbReference type="AlphaFoldDB" id="A0A7R9PRP5"/>
<proteinExistence type="predicted"/>
<sequence length="219" mass="23491">MVNLNFAACKALAVEGEVKSQSSNEMSSSVCKLGREPITFNMNLLYLKEVYPHLRGGIVEHYFIQTTLSTLDRDSNLNLPVTGSLVYCESSALDHAATEAVHPTEIRTLISPSSAVELNTTGALANYTTEAVAMLIIMIPTGICVEGEWKTILDKPPSVHPTEIRTLISPSSAGSLVNCVSSALDPVATEASPNSFALSRVKGLVLEIDWIIGDDEVKA</sequence>
<evidence type="ECO:0000313" key="1">
    <source>
        <dbReference type="EMBL" id="CAD7608733.1"/>
    </source>
</evidence>